<dbReference type="SUPFAM" id="SSF52266">
    <property type="entry name" value="SGNH hydrolase"/>
    <property type="match status" value="1"/>
</dbReference>
<dbReference type="EMBL" id="DSUH01000177">
    <property type="protein sequence ID" value="HGU32677.1"/>
    <property type="molecule type" value="Genomic_DNA"/>
</dbReference>
<dbReference type="AlphaFoldDB" id="A0A7C4RSH6"/>
<name>A0A7C4RSH6_9BACT</name>
<evidence type="ECO:0008006" key="3">
    <source>
        <dbReference type="Google" id="ProtNLM"/>
    </source>
</evidence>
<dbReference type="Gene3D" id="3.40.50.1110">
    <property type="entry name" value="SGNH hydrolase"/>
    <property type="match status" value="1"/>
</dbReference>
<accession>A0A7C4RSH6</accession>
<feature type="chain" id="PRO_5028394343" description="SGNH/GDSL hydrolase family protein" evidence="1">
    <location>
        <begin position="24"/>
        <end position="555"/>
    </location>
</feature>
<evidence type="ECO:0000256" key="1">
    <source>
        <dbReference type="SAM" id="SignalP"/>
    </source>
</evidence>
<protein>
    <recommendedName>
        <fullName evidence="3">SGNH/GDSL hydrolase family protein</fullName>
    </recommendedName>
</protein>
<sequence length="555" mass="61148">MKFARCMYWFVGLVVCLVSAAFAGPAIEERLTGTVLFVGMGDSLTHGTMDATNNWVNTRSAYLQHLADALAFVLPIRFSQPYYGFREQRLRPFVVPTNIGIDGSDIFSLEGIEYYKRVGAPESYVTDAYLCNSATPLAFQDDYDKVMYPLNRIARKSVSQIDAGLTLLKLQAEEYPGAPALVLLWIGNNDTSLAALGTGGSNPSFLPLPVGAISKEITPALLEVLEQGLSSGQLSLEPYSQQAIERNMTDITDFDRQFNHILARLHQENPMPVGTTTFCVLTLPYYSAVGYLFDSEDIEWYLKQIDPSYQVPSTFKRVTEPGQPITNPFNGDRISLFTFASMYALMNSGYSPEQVNEILEKDGVQQDGLVLSEEEQQLIMSRIDAYNQIIRTASSAYEDVVLIDIGSYLNSVLGGKTAVTVSGKTLSRKWSRGSAFSLDGVHPGYAAQALIANHILSAINVRFQVNAPLIDVEGVFASDPYVDRDGDGWVPGPGYPAHGLTELLFLFTDPNDQDFSVKAHLPPNFWRELSRILLKELLDIPGLKALKQGDALPAS</sequence>
<comment type="caution">
    <text evidence="2">The sequence shown here is derived from an EMBL/GenBank/DDBJ whole genome shotgun (WGS) entry which is preliminary data.</text>
</comment>
<feature type="signal peptide" evidence="1">
    <location>
        <begin position="1"/>
        <end position="23"/>
    </location>
</feature>
<proteinExistence type="predicted"/>
<organism evidence="2">
    <name type="scientific">Desulfatirhabdium butyrativorans</name>
    <dbReference type="NCBI Taxonomy" id="340467"/>
    <lineage>
        <taxon>Bacteria</taxon>
        <taxon>Pseudomonadati</taxon>
        <taxon>Thermodesulfobacteriota</taxon>
        <taxon>Desulfobacteria</taxon>
        <taxon>Desulfobacterales</taxon>
        <taxon>Desulfatirhabdiaceae</taxon>
        <taxon>Desulfatirhabdium</taxon>
    </lineage>
</organism>
<reference evidence="2" key="1">
    <citation type="journal article" date="2020" name="mSystems">
        <title>Genome- and Community-Level Interaction Insights into Carbon Utilization and Element Cycling Functions of Hydrothermarchaeota in Hydrothermal Sediment.</title>
        <authorList>
            <person name="Zhou Z."/>
            <person name="Liu Y."/>
            <person name="Xu W."/>
            <person name="Pan J."/>
            <person name="Luo Z.H."/>
            <person name="Li M."/>
        </authorList>
    </citation>
    <scope>NUCLEOTIDE SEQUENCE [LARGE SCALE GENOMIC DNA]</scope>
    <source>
        <strain evidence="2">SpSt-477</strain>
    </source>
</reference>
<evidence type="ECO:0000313" key="2">
    <source>
        <dbReference type="EMBL" id="HGU32677.1"/>
    </source>
</evidence>
<dbReference type="GO" id="GO:0016788">
    <property type="term" value="F:hydrolase activity, acting on ester bonds"/>
    <property type="evidence" value="ECO:0007669"/>
    <property type="project" value="UniProtKB-ARBA"/>
</dbReference>
<dbReference type="InterPro" id="IPR036514">
    <property type="entry name" value="SGNH_hydro_sf"/>
</dbReference>
<keyword evidence="1" id="KW-0732">Signal</keyword>
<gene>
    <name evidence="2" type="ORF">ENS29_07465</name>
</gene>